<dbReference type="EMBL" id="CP013729">
    <property type="protein sequence ID" value="ALV08547.1"/>
    <property type="molecule type" value="Genomic_DNA"/>
</dbReference>
<evidence type="ECO:0000313" key="1">
    <source>
        <dbReference type="EMBL" id="ALV08547.1"/>
    </source>
</evidence>
<protein>
    <submittedName>
        <fullName evidence="1">Membrane protein</fullName>
    </submittedName>
</protein>
<dbReference type="AlphaFoldDB" id="A0A0U3MZW3"/>
<sequence>MTAPRPGDDFKQALQRRGSFLGSLRAVMWSFFGIRKGSEYDKDVSQLNPLHVVVAGVLAAVLFVVGLLLLVNWVVGSGVAGT</sequence>
<accession>A0A0U3MZW3</accession>
<keyword evidence="2" id="KW-1185">Reference proteome</keyword>
<gene>
    <name evidence="1" type="ORF">RD2015_4098</name>
</gene>
<name>A0A0U3MZW3_9BURK</name>
<reference evidence="1 2" key="1">
    <citation type="submission" date="2015-12" db="EMBL/GenBank/DDBJ databases">
        <title>Complete genome of Roseateles depolymerans KCTC 42856.</title>
        <authorList>
            <person name="Kim K.M."/>
        </authorList>
    </citation>
    <scope>NUCLEOTIDE SEQUENCE [LARGE SCALE GENOMIC DNA]</scope>
    <source>
        <strain evidence="1 2">KCTC 42856</strain>
    </source>
</reference>
<dbReference type="KEGG" id="rdp:RD2015_4098"/>
<dbReference type="Proteomes" id="UP000060699">
    <property type="component" value="Chromosome"/>
</dbReference>
<dbReference type="InterPro" id="IPR021344">
    <property type="entry name" value="DUF2970"/>
</dbReference>
<evidence type="ECO:0000313" key="2">
    <source>
        <dbReference type="Proteomes" id="UP000060699"/>
    </source>
</evidence>
<dbReference type="STRING" id="76731.RD2015_4098"/>
<dbReference type="Pfam" id="PF11174">
    <property type="entry name" value="DUF2970"/>
    <property type="match status" value="1"/>
</dbReference>
<dbReference type="RefSeq" id="WP_058936492.1">
    <property type="nucleotide sequence ID" value="NZ_CP013729.1"/>
</dbReference>
<organism evidence="1 2">
    <name type="scientific">Roseateles depolymerans</name>
    <dbReference type="NCBI Taxonomy" id="76731"/>
    <lineage>
        <taxon>Bacteria</taxon>
        <taxon>Pseudomonadati</taxon>
        <taxon>Pseudomonadota</taxon>
        <taxon>Betaproteobacteria</taxon>
        <taxon>Burkholderiales</taxon>
        <taxon>Sphaerotilaceae</taxon>
        <taxon>Roseateles</taxon>
    </lineage>
</organism>
<dbReference type="OrthoDB" id="8657357at2"/>
<proteinExistence type="predicted"/>